<organism evidence="3 4">
    <name type="scientific">Carex littledalei</name>
    <dbReference type="NCBI Taxonomy" id="544730"/>
    <lineage>
        <taxon>Eukaryota</taxon>
        <taxon>Viridiplantae</taxon>
        <taxon>Streptophyta</taxon>
        <taxon>Embryophyta</taxon>
        <taxon>Tracheophyta</taxon>
        <taxon>Spermatophyta</taxon>
        <taxon>Magnoliopsida</taxon>
        <taxon>Liliopsida</taxon>
        <taxon>Poales</taxon>
        <taxon>Cyperaceae</taxon>
        <taxon>Cyperoideae</taxon>
        <taxon>Cariceae</taxon>
        <taxon>Carex</taxon>
        <taxon>Carex subgen. Euthyceras</taxon>
    </lineage>
</organism>
<dbReference type="PANTHER" id="PTHR33414">
    <property type="entry name" value="PROTEIN PLASTID MOVEMENT IMPAIRED 1-RELATED 1"/>
    <property type="match status" value="1"/>
</dbReference>
<evidence type="ECO:0000313" key="3">
    <source>
        <dbReference type="EMBL" id="KAF3336835.1"/>
    </source>
</evidence>
<comment type="caution">
    <text evidence="3">The sequence shown here is derived from an EMBL/GenBank/DDBJ whole genome shotgun (WGS) entry which is preliminary data.</text>
</comment>
<evidence type="ECO:0000313" key="4">
    <source>
        <dbReference type="Proteomes" id="UP000623129"/>
    </source>
</evidence>
<dbReference type="Pfam" id="PF21745">
    <property type="entry name" value="PMI1_PMIR1-2_C"/>
    <property type="match status" value="1"/>
</dbReference>
<name>A0A833R1I2_9POAL</name>
<keyword evidence="4" id="KW-1185">Reference proteome</keyword>
<proteinExistence type="predicted"/>
<sequence>MHAMSMSNKNAKKCTSNSIPPSNWCSHPTFFISLRHRTHKLPNPPPPPPNHLSPDCKKRLRELERDINSLKARIHHSIPTNRHLTVGDDKDGDEGPPAARFQDGSFLHEITSIGKPWDRLCMHVSLPTVAEEATTAAEVLQRMTKMKIADLCKCLMSLMPMADITGLKSTGPAIQPFHPENDLDFLIEAILFDSVKKFEELVLEGLKIQLMGVTRSSENYTEAIAVASTDLEARASTSTASSDCIVLVVLIQVRDPKEEFGSVGELMIGLIEAQLGENGTLQFSIQGVHVAGLNLARNKIAGRDFLWSASLKCCGGSDELEVITRNPDRLFPCSK</sequence>
<dbReference type="EMBL" id="SWLB01000007">
    <property type="protein sequence ID" value="KAF3336835.1"/>
    <property type="molecule type" value="Genomic_DNA"/>
</dbReference>
<gene>
    <name evidence="3" type="ORF">FCM35_KLT19421</name>
</gene>
<dbReference type="OrthoDB" id="640135at2759"/>
<evidence type="ECO:0000259" key="2">
    <source>
        <dbReference type="Pfam" id="PF21745"/>
    </source>
</evidence>
<dbReference type="AlphaFoldDB" id="A0A833R1I2"/>
<evidence type="ECO:0000256" key="1">
    <source>
        <dbReference type="SAM" id="MobiDB-lite"/>
    </source>
</evidence>
<dbReference type="InterPro" id="IPR048972">
    <property type="entry name" value="PMI1_PMIR1-2_C"/>
</dbReference>
<accession>A0A833R1I2</accession>
<reference evidence="3" key="1">
    <citation type="submission" date="2020-01" db="EMBL/GenBank/DDBJ databases">
        <title>Genome sequence of Kobresia littledalei, the first chromosome-level genome in the family Cyperaceae.</title>
        <authorList>
            <person name="Qu G."/>
        </authorList>
    </citation>
    <scope>NUCLEOTIDE SEQUENCE</scope>
    <source>
        <strain evidence="3">C.B.Clarke</strain>
        <tissue evidence="3">Leaf</tissue>
    </source>
</reference>
<dbReference type="PANTHER" id="PTHR33414:SF8">
    <property type="entry name" value="OS09G0559200 PROTEIN"/>
    <property type="match status" value="1"/>
</dbReference>
<dbReference type="Proteomes" id="UP000623129">
    <property type="component" value="Unassembled WGS sequence"/>
</dbReference>
<feature type="region of interest" description="Disordered" evidence="1">
    <location>
        <begin position="78"/>
        <end position="101"/>
    </location>
</feature>
<dbReference type="InterPro" id="IPR039614">
    <property type="entry name" value="PMI1-like"/>
</dbReference>
<protein>
    <recommendedName>
        <fullName evidence="2">PMI1/PMIR1-2 C-terminal domain-containing protein</fullName>
    </recommendedName>
</protein>
<feature type="domain" description="PMI1/PMIR1-2 C-terminal" evidence="2">
    <location>
        <begin position="119"/>
        <end position="166"/>
    </location>
</feature>